<dbReference type="EMBL" id="JXJN01017593">
    <property type="status" value="NOT_ANNOTATED_CDS"/>
    <property type="molecule type" value="Genomic_DNA"/>
</dbReference>
<dbReference type="VEuPathDB" id="VectorBase:GPPI035839"/>
<proteinExistence type="predicted"/>
<keyword evidence="1" id="KW-0472">Membrane</keyword>
<dbReference type="EMBL" id="JXJN01017594">
    <property type="status" value="NOT_ANNOTATED_CDS"/>
    <property type="molecule type" value="Genomic_DNA"/>
</dbReference>
<reference evidence="2" key="2">
    <citation type="submission" date="2020-05" db="UniProtKB">
        <authorList>
            <consortium name="EnsemblMetazoa"/>
        </authorList>
    </citation>
    <scope>IDENTIFICATION</scope>
    <source>
        <strain evidence="2">IAEA</strain>
    </source>
</reference>
<evidence type="ECO:0000313" key="3">
    <source>
        <dbReference type="Proteomes" id="UP000092460"/>
    </source>
</evidence>
<keyword evidence="3" id="KW-1185">Reference proteome</keyword>
<dbReference type="EMBL" id="JXJN01017591">
    <property type="status" value="NOT_ANNOTATED_CDS"/>
    <property type="molecule type" value="Genomic_DNA"/>
</dbReference>
<sequence length="96" mass="10886">MLAAYSQPCFLIVAIEAFVIVAFVLAFFLKQNLRLVTIRCWLLLLSSSSSSSSLRQESKSRLVSILHYQMVSGNVTENTEKRNHCRCNRSTITCKL</sequence>
<evidence type="ECO:0000256" key="1">
    <source>
        <dbReference type="SAM" id="Phobius"/>
    </source>
</evidence>
<accession>A0A1B0BNS0</accession>
<keyword evidence="1" id="KW-0812">Transmembrane</keyword>
<name>A0A1B0BNS0_9MUSC</name>
<reference evidence="3" key="1">
    <citation type="submission" date="2015-01" db="EMBL/GenBank/DDBJ databases">
        <authorList>
            <person name="Aksoy S."/>
            <person name="Warren W."/>
            <person name="Wilson R.K."/>
        </authorList>
    </citation>
    <scope>NUCLEOTIDE SEQUENCE [LARGE SCALE GENOMIC DNA]</scope>
    <source>
        <strain evidence="3">IAEA</strain>
    </source>
</reference>
<feature type="transmembrane region" description="Helical" evidence="1">
    <location>
        <begin position="9"/>
        <end position="29"/>
    </location>
</feature>
<dbReference type="AlphaFoldDB" id="A0A1B0BNS0"/>
<evidence type="ECO:0000313" key="2">
    <source>
        <dbReference type="EnsemblMetazoa" id="GPPI035839-PA"/>
    </source>
</evidence>
<dbReference type="EMBL" id="JXJN01017592">
    <property type="status" value="NOT_ANNOTATED_CDS"/>
    <property type="molecule type" value="Genomic_DNA"/>
</dbReference>
<dbReference type="Proteomes" id="UP000092460">
    <property type="component" value="Unassembled WGS sequence"/>
</dbReference>
<organism evidence="2 3">
    <name type="scientific">Glossina palpalis gambiensis</name>
    <dbReference type="NCBI Taxonomy" id="67801"/>
    <lineage>
        <taxon>Eukaryota</taxon>
        <taxon>Metazoa</taxon>
        <taxon>Ecdysozoa</taxon>
        <taxon>Arthropoda</taxon>
        <taxon>Hexapoda</taxon>
        <taxon>Insecta</taxon>
        <taxon>Pterygota</taxon>
        <taxon>Neoptera</taxon>
        <taxon>Endopterygota</taxon>
        <taxon>Diptera</taxon>
        <taxon>Brachycera</taxon>
        <taxon>Muscomorpha</taxon>
        <taxon>Hippoboscoidea</taxon>
        <taxon>Glossinidae</taxon>
        <taxon>Glossina</taxon>
    </lineage>
</organism>
<dbReference type="EnsemblMetazoa" id="GPPI035839-RA">
    <property type="protein sequence ID" value="GPPI035839-PA"/>
    <property type="gene ID" value="GPPI035839"/>
</dbReference>
<keyword evidence="1" id="KW-1133">Transmembrane helix</keyword>
<protein>
    <submittedName>
        <fullName evidence="2">Uncharacterized protein</fullName>
    </submittedName>
</protein>